<dbReference type="OrthoDB" id="5407769at2759"/>
<keyword evidence="3" id="KW-1185">Reference proteome</keyword>
<dbReference type="AlphaFoldDB" id="A0A6G1ICX2"/>
<organism evidence="2 3">
    <name type="scientific">Lentithecium fluviatile CBS 122367</name>
    <dbReference type="NCBI Taxonomy" id="1168545"/>
    <lineage>
        <taxon>Eukaryota</taxon>
        <taxon>Fungi</taxon>
        <taxon>Dikarya</taxon>
        <taxon>Ascomycota</taxon>
        <taxon>Pezizomycotina</taxon>
        <taxon>Dothideomycetes</taxon>
        <taxon>Pleosporomycetidae</taxon>
        <taxon>Pleosporales</taxon>
        <taxon>Massarineae</taxon>
        <taxon>Lentitheciaceae</taxon>
        <taxon>Lentithecium</taxon>
    </lineage>
</organism>
<gene>
    <name evidence="2" type="ORF">K458DRAFT_411002</name>
</gene>
<feature type="signal peptide" evidence="1">
    <location>
        <begin position="1"/>
        <end position="20"/>
    </location>
</feature>
<evidence type="ECO:0000313" key="3">
    <source>
        <dbReference type="Proteomes" id="UP000799291"/>
    </source>
</evidence>
<sequence length="164" mass="17942">MPPITRITLSLFALAAITSAFDVKMYTSKNCAGTIFGKTLNVNDGCTKYGAGVAEAIILPWRSEQDNDQLLVTYSDDNCCHASKIEAYGWSDECIPFTHQAVKSWRVVDPIVDPDRGRADQVEDYTCQRCGTDQCGTIAQGLIPNLPRDVDGEDDAFTSTLPGR</sequence>
<reference evidence="2" key="1">
    <citation type="journal article" date="2020" name="Stud. Mycol.">
        <title>101 Dothideomycetes genomes: a test case for predicting lifestyles and emergence of pathogens.</title>
        <authorList>
            <person name="Haridas S."/>
            <person name="Albert R."/>
            <person name="Binder M."/>
            <person name="Bloem J."/>
            <person name="Labutti K."/>
            <person name="Salamov A."/>
            <person name="Andreopoulos B."/>
            <person name="Baker S."/>
            <person name="Barry K."/>
            <person name="Bills G."/>
            <person name="Bluhm B."/>
            <person name="Cannon C."/>
            <person name="Castanera R."/>
            <person name="Culley D."/>
            <person name="Daum C."/>
            <person name="Ezra D."/>
            <person name="Gonzalez J."/>
            <person name="Henrissat B."/>
            <person name="Kuo A."/>
            <person name="Liang C."/>
            <person name="Lipzen A."/>
            <person name="Lutzoni F."/>
            <person name="Magnuson J."/>
            <person name="Mondo S."/>
            <person name="Nolan M."/>
            <person name="Ohm R."/>
            <person name="Pangilinan J."/>
            <person name="Park H.-J."/>
            <person name="Ramirez L."/>
            <person name="Alfaro M."/>
            <person name="Sun H."/>
            <person name="Tritt A."/>
            <person name="Yoshinaga Y."/>
            <person name="Zwiers L.-H."/>
            <person name="Turgeon B."/>
            <person name="Goodwin S."/>
            <person name="Spatafora J."/>
            <person name="Crous P."/>
            <person name="Grigoriev I."/>
        </authorList>
    </citation>
    <scope>NUCLEOTIDE SEQUENCE</scope>
    <source>
        <strain evidence="2">CBS 122367</strain>
    </source>
</reference>
<protein>
    <submittedName>
        <fullName evidence="2">Uncharacterized protein</fullName>
    </submittedName>
</protein>
<evidence type="ECO:0000256" key="1">
    <source>
        <dbReference type="SAM" id="SignalP"/>
    </source>
</evidence>
<dbReference type="EMBL" id="MU005649">
    <property type="protein sequence ID" value="KAF2675759.1"/>
    <property type="molecule type" value="Genomic_DNA"/>
</dbReference>
<proteinExistence type="predicted"/>
<evidence type="ECO:0000313" key="2">
    <source>
        <dbReference type="EMBL" id="KAF2675759.1"/>
    </source>
</evidence>
<name>A0A6G1ICX2_9PLEO</name>
<accession>A0A6G1ICX2</accession>
<feature type="chain" id="PRO_5026250723" evidence="1">
    <location>
        <begin position="21"/>
        <end position="164"/>
    </location>
</feature>
<dbReference type="Proteomes" id="UP000799291">
    <property type="component" value="Unassembled WGS sequence"/>
</dbReference>
<keyword evidence="1" id="KW-0732">Signal</keyword>